<evidence type="ECO:0000256" key="6">
    <source>
        <dbReference type="ARBA" id="ARBA00022989"/>
    </source>
</evidence>
<evidence type="ECO:0000313" key="11">
    <source>
        <dbReference type="RefSeq" id="XP_002740269.1"/>
    </source>
</evidence>
<evidence type="ECO:0000256" key="5">
    <source>
        <dbReference type="ARBA" id="ARBA00022968"/>
    </source>
</evidence>
<evidence type="ECO:0000256" key="2">
    <source>
        <dbReference type="ARBA" id="ARBA00008124"/>
    </source>
</evidence>
<evidence type="ECO:0000256" key="4">
    <source>
        <dbReference type="ARBA" id="ARBA00022692"/>
    </source>
</evidence>
<proteinExistence type="inferred from homology"/>
<evidence type="ECO:0000313" key="10">
    <source>
        <dbReference type="Proteomes" id="UP000694865"/>
    </source>
</evidence>
<evidence type="ECO:0000256" key="7">
    <source>
        <dbReference type="ARBA" id="ARBA00023034"/>
    </source>
</evidence>
<name>A0ABM0GYL2_SACKO</name>
<keyword evidence="6" id="KW-1133">Transmembrane helix</keyword>
<dbReference type="PANTHER" id="PTHR14647:SF87">
    <property type="entry name" value="PUTATIVE-RELATED"/>
    <property type="match status" value="1"/>
</dbReference>
<keyword evidence="9" id="KW-0325">Glycoprotein</keyword>
<dbReference type="Pfam" id="PF06990">
    <property type="entry name" value="Gal-3-0_sulfotr"/>
    <property type="match status" value="1"/>
</dbReference>
<evidence type="ECO:0000256" key="1">
    <source>
        <dbReference type="ARBA" id="ARBA00004323"/>
    </source>
</evidence>
<evidence type="ECO:0000256" key="3">
    <source>
        <dbReference type="ARBA" id="ARBA00022679"/>
    </source>
</evidence>
<keyword evidence="5" id="KW-0735">Signal-anchor</keyword>
<accession>A0ABM0GYL2</accession>
<dbReference type="Proteomes" id="UP000694865">
    <property type="component" value="Unplaced"/>
</dbReference>
<comment type="subcellular location">
    <subcellularLocation>
        <location evidence="1">Golgi apparatus membrane</location>
        <topology evidence="1">Single-pass type II membrane protein</topology>
    </subcellularLocation>
</comment>
<evidence type="ECO:0000256" key="9">
    <source>
        <dbReference type="ARBA" id="ARBA00023180"/>
    </source>
</evidence>
<keyword evidence="4" id="KW-0812">Transmembrane</keyword>
<keyword evidence="7" id="KW-0333">Golgi apparatus</keyword>
<dbReference type="InterPro" id="IPR027417">
    <property type="entry name" value="P-loop_NTPase"/>
</dbReference>
<keyword evidence="10" id="KW-1185">Reference proteome</keyword>
<comment type="similarity">
    <text evidence="2">Belongs to the galactose-3-O-sulfotransferase family.</text>
</comment>
<keyword evidence="3" id="KW-0808">Transferase</keyword>
<dbReference type="PANTHER" id="PTHR14647">
    <property type="entry name" value="GALACTOSE-3-O-SULFOTRANSFERASE"/>
    <property type="match status" value="1"/>
</dbReference>
<dbReference type="GeneID" id="100375785"/>
<dbReference type="RefSeq" id="XP_002740269.1">
    <property type="nucleotide sequence ID" value="XM_002740223.1"/>
</dbReference>
<gene>
    <name evidence="11" type="primary">LOC100375785</name>
</gene>
<evidence type="ECO:0000256" key="8">
    <source>
        <dbReference type="ARBA" id="ARBA00023136"/>
    </source>
</evidence>
<organism evidence="10 11">
    <name type="scientific">Saccoglossus kowalevskii</name>
    <name type="common">Acorn worm</name>
    <dbReference type="NCBI Taxonomy" id="10224"/>
    <lineage>
        <taxon>Eukaryota</taxon>
        <taxon>Metazoa</taxon>
        <taxon>Hemichordata</taxon>
        <taxon>Enteropneusta</taxon>
        <taxon>Harrimaniidae</taxon>
        <taxon>Saccoglossus</taxon>
    </lineage>
</organism>
<reference evidence="11" key="1">
    <citation type="submission" date="2025-08" db="UniProtKB">
        <authorList>
            <consortium name="RefSeq"/>
        </authorList>
    </citation>
    <scope>IDENTIFICATION</scope>
    <source>
        <tissue evidence="11">Testes</tissue>
    </source>
</reference>
<sequence length="340" mass="39899">MMTGDQQECGPPVTRVSFVKTYKTASTTISSILIRYGINNNLSFVLPSHHEQGWFSRTVRFNSKMQKKLLPPLPGSNYSILASHVPFNKTAIEEVIPNATHITILRHPVFAYESIFGFFKIARNFKIKKQSRQNEFQTFLLNSDKYLKRVKDPFYKTLLRNRQIFDVGLDLKDYDNETIVDYVIDRASKEFDLVMIAEYFDESLILLKNVMCWELEDILYMQQNKRVDHLRYKINDWERQRILELNEADVKLYQHFNETFWRKVEAYGSKFSKDLATFQSKLEKMHTECIDDGKYTTDYRGRRNTTLLKDGAPAYCSNIHDNSFSSLASRQTLNISNPIL</sequence>
<dbReference type="InterPro" id="IPR009729">
    <property type="entry name" value="Gal-3-0_sulfotransfrase"/>
</dbReference>
<protein>
    <submittedName>
        <fullName evidence="11">Galactosylceramide sulfotransferase-like</fullName>
    </submittedName>
</protein>
<dbReference type="SUPFAM" id="SSF52540">
    <property type="entry name" value="P-loop containing nucleoside triphosphate hydrolases"/>
    <property type="match status" value="1"/>
</dbReference>
<keyword evidence="8" id="KW-0472">Membrane</keyword>
<dbReference type="Gene3D" id="3.40.50.300">
    <property type="entry name" value="P-loop containing nucleotide triphosphate hydrolases"/>
    <property type="match status" value="1"/>
</dbReference>